<sequence length="234" mass="26133">MEKQTTYPHVNWTDGMKLNKDIFIAQDNAQTFELYNLLSSTLSPIRYGIFPGENNFNIQLAIDNQNTLRINLISCKAVSIGGVFMNINATDKSDHQDGNPFVSLTLPASANDVCWVVLTTQPYDKEPFGNINPAENPPRFPYAKPSHQFQIIAAHEFNQYAHNPYALVIGKLEPTGGTLKVAEDYLPPFLTVNASQDLLGLHSELDSFLANLEQASSQIVQKIYKKASKTNWQS</sequence>
<keyword evidence="2" id="KW-1185">Reference proteome</keyword>
<accession>A0ABS9SGR0</accession>
<gene>
    <name evidence="1" type="ORF">MKP09_06325</name>
</gene>
<name>A0ABS9SGR0_9BACT</name>
<organism evidence="1 2">
    <name type="scientific">Niabella ginsengisoli</name>
    <dbReference type="NCBI Taxonomy" id="522298"/>
    <lineage>
        <taxon>Bacteria</taxon>
        <taxon>Pseudomonadati</taxon>
        <taxon>Bacteroidota</taxon>
        <taxon>Chitinophagia</taxon>
        <taxon>Chitinophagales</taxon>
        <taxon>Chitinophagaceae</taxon>
        <taxon>Niabella</taxon>
    </lineage>
</organism>
<comment type="caution">
    <text evidence="1">The sequence shown here is derived from an EMBL/GenBank/DDBJ whole genome shotgun (WGS) entry which is preliminary data.</text>
</comment>
<protein>
    <submittedName>
        <fullName evidence="1">Uncharacterized protein</fullName>
    </submittedName>
</protein>
<dbReference type="RefSeq" id="WP_240826928.1">
    <property type="nucleotide sequence ID" value="NZ_JAKWBL010000001.1"/>
</dbReference>
<dbReference type="EMBL" id="JAKWBL010000001">
    <property type="protein sequence ID" value="MCH5597548.1"/>
    <property type="molecule type" value="Genomic_DNA"/>
</dbReference>
<evidence type="ECO:0000313" key="1">
    <source>
        <dbReference type="EMBL" id="MCH5597548.1"/>
    </source>
</evidence>
<dbReference type="Proteomes" id="UP001202248">
    <property type="component" value="Unassembled WGS sequence"/>
</dbReference>
<evidence type="ECO:0000313" key="2">
    <source>
        <dbReference type="Proteomes" id="UP001202248"/>
    </source>
</evidence>
<proteinExistence type="predicted"/>
<reference evidence="1 2" key="1">
    <citation type="submission" date="2022-02" db="EMBL/GenBank/DDBJ databases">
        <authorList>
            <person name="Min J."/>
        </authorList>
    </citation>
    <scope>NUCLEOTIDE SEQUENCE [LARGE SCALE GENOMIC DNA]</scope>
    <source>
        <strain evidence="1 2">GR10-1</strain>
    </source>
</reference>